<dbReference type="InterPro" id="IPR035892">
    <property type="entry name" value="C2_domain_sf"/>
</dbReference>
<keyword evidence="1" id="KW-0175">Coiled coil</keyword>
<feature type="coiled-coil region" evidence="1">
    <location>
        <begin position="897"/>
        <end position="924"/>
    </location>
</feature>
<dbReference type="EMBL" id="JH000315">
    <property type="protein sequence ID" value="EGW02106.1"/>
    <property type="molecule type" value="Genomic_DNA"/>
</dbReference>
<feature type="compositionally biased region" description="Polar residues" evidence="2">
    <location>
        <begin position="940"/>
        <end position="977"/>
    </location>
</feature>
<gene>
    <name evidence="4" type="ORF">I79_008964</name>
</gene>
<dbReference type="CDD" id="cd00030">
    <property type="entry name" value="C2"/>
    <property type="match status" value="1"/>
</dbReference>
<feature type="compositionally biased region" description="Polar residues" evidence="2">
    <location>
        <begin position="984"/>
        <end position="997"/>
    </location>
</feature>
<dbReference type="PANTHER" id="PTHR21623:SF2">
    <property type="entry name" value="COILED-COIL DOMAIN-CONTAINING PROTEIN 33"/>
    <property type="match status" value="1"/>
</dbReference>
<organism evidence="4 5">
    <name type="scientific">Cricetulus griseus</name>
    <name type="common">Chinese hamster</name>
    <name type="synonym">Cricetulus barabensis griseus</name>
    <dbReference type="NCBI Taxonomy" id="10029"/>
    <lineage>
        <taxon>Eukaryota</taxon>
        <taxon>Metazoa</taxon>
        <taxon>Chordata</taxon>
        <taxon>Craniata</taxon>
        <taxon>Vertebrata</taxon>
        <taxon>Euteleostomi</taxon>
        <taxon>Mammalia</taxon>
        <taxon>Eutheria</taxon>
        <taxon>Euarchontoglires</taxon>
        <taxon>Glires</taxon>
        <taxon>Rodentia</taxon>
        <taxon>Myomorpha</taxon>
        <taxon>Muroidea</taxon>
        <taxon>Cricetidae</taxon>
        <taxon>Cricetinae</taxon>
        <taxon>Cricetulus</taxon>
    </lineage>
</organism>
<feature type="coiled-coil region" evidence="1">
    <location>
        <begin position="585"/>
        <end position="619"/>
    </location>
</feature>
<dbReference type="PANTHER" id="PTHR21623">
    <property type="entry name" value="SPERIOLIN-BINDING FACTOR"/>
    <property type="match status" value="1"/>
</dbReference>
<accession>G3HEI0</accession>
<dbReference type="InterPro" id="IPR039889">
    <property type="entry name" value="CCD33"/>
</dbReference>
<dbReference type="GO" id="GO:0005777">
    <property type="term" value="C:peroxisome"/>
    <property type="evidence" value="ECO:0007669"/>
    <property type="project" value="TreeGrafter"/>
</dbReference>
<feature type="coiled-coil region" evidence="1">
    <location>
        <begin position="645"/>
        <end position="672"/>
    </location>
</feature>
<dbReference type="PROSITE" id="PS50004">
    <property type="entry name" value="C2"/>
    <property type="match status" value="1"/>
</dbReference>
<dbReference type="Proteomes" id="UP000001075">
    <property type="component" value="Unassembled WGS sequence"/>
</dbReference>
<reference evidence="5" key="1">
    <citation type="journal article" date="2011" name="Nat. Biotechnol.">
        <title>The genomic sequence of the Chinese hamster ovary (CHO)-K1 cell line.</title>
        <authorList>
            <person name="Xu X."/>
            <person name="Nagarajan H."/>
            <person name="Lewis N.E."/>
            <person name="Pan S."/>
            <person name="Cai Z."/>
            <person name="Liu X."/>
            <person name="Chen W."/>
            <person name="Xie M."/>
            <person name="Wang W."/>
            <person name="Hammond S."/>
            <person name="Andersen M.R."/>
            <person name="Neff N."/>
            <person name="Passarelli B."/>
            <person name="Koh W."/>
            <person name="Fan H.C."/>
            <person name="Wang J."/>
            <person name="Gui Y."/>
            <person name="Lee K.H."/>
            <person name="Betenbaugh M.J."/>
            <person name="Quake S.R."/>
            <person name="Famili I."/>
            <person name="Palsson B.O."/>
            <person name="Wang J."/>
        </authorList>
    </citation>
    <scope>NUCLEOTIDE SEQUENCE [LARGE SCALE GENOMIC DNA]</scope>
    <source>
        <strain evidence="5">CHO K1 cell line</strain>
    </source>
</reference>
<feature type="region of interest" description="Disordered" evidence="2">
    <location>
        <begin position="940"/>
        <end position="997"/>
    </location>
</feature>
<evidence type="ECO:0000256" key="1">
    <source>
        <dbReference type="SAM" id="Coils"/>
    </source>
</evidence>
<evidence type="ECO:0000256" key="2">
    <source>
        <dbReference type="SAM" id="MobiDB-lite"/>
    </source>
</evidence>
<dbReference type="SUPFAM" id="SSF49562">
    <property type="entry name" value="C2 domain (Calcium/lipid-binding domain, CaLB)"/>
    <property type="match status" value="1"/>
</dbReference>
<name>G3HEI0_CRIGR</name>
<evidence type="ECO:0000313" key="4">
    <source>
        <dbReference type="EMBL" id="EGW02106.1"/>
    </source>
</evidence>
<sequence length="997" mass="111031">MAFRGPDLHLPASLMSQRLKAEEMTLDLEFEVLSVGFNEEGRYALRLSAENPLQAGSGAGVQLQVNDGEPLPACSAVTEVIEQQNPGQSLTFTRNKFIFTLPKDEPRMNLTAQEHEDLYRYCGNLALLRASEDPTARHCGGLTYSVAFHVHRASGPSVSNCLVEPSQPELMSLHPELQVPGVNPPWDTYPYPDDSYLAPYNKETVVVTLHGATNLPARKDGSDPQPCVVVKTTSEEATGQSTKAVTFVTPEPTRSPVWGHTVKVEIQAEDAGREDVIIKVMDNNKKKELVSYEIPIKYLRAFHPYHFEFQKSEKADEATAKTCLYATMVRKGSLLPSYIGCDHTALEVFLHGVNEPLINSPKPMVVIARVVPSYAAFKASQARQDPAFVGLPLTKISFPISSPMNFDVPRVSQNGYPQLSRPGGPPEQPLWNQSFLFQGRDGATNFSGDAALVLEYYPSASMKSSEPWTLKKPLGVSVLPLKSRLYHKMLTGKGLKGLCVERLPIINTNLKTINGETPTVNLSFQLHSCERPENFLTPNNTKALPILNPKILDENLGAIRESWSMSSSGSSLEAEEPQTLNDTVMNNYQRAMQKMAEDILALRRQANILEEENRTLRSHLTQQSIEEEQSRAEEENLAVSMKHRLLLSELDIKKLRDRVQHLQNELIRKNDREKELLLLYQALQPQAAQVKRYQDKLQKMKALEDTVIEKMEQLLEERLRERKEPAPSNRLLEKPIVGWPAPQASGIHLDPTGENVTMDLYSMLLAENTRLRAELEKNRQQSAPIILQQQALPMNVLPSSSTMGESKALAHPWPLNPDSTYHLICSHLDTLFPPWASQGLLGLCSLGEPFSPSQVDPRELGAGGDLAERLRDTNGPGHSKCTETLPAQDLLGSTSDKFTLLAKLEQAQSRILSLENQLEDSARHWAKEKQNLAIRLQEQQHGFGQPSKSIINQSHAGVTKDPQQSSKLEPALTSSDTKLCKPKPSNSYIETSNLQKT</sequence>
<dbReference type="Pfam" id="PF00168">
    <property type="entry name" value="C2"/>
    <property type="match status" value="1"/>
</dbReference>
<dbReference type="FunCoup" id="G3HEI0">
    <property type="interactions" value="44"/>
</dbReference>
<dbReference type="SMART" id="SM00239">
    <property type="entry name" value="C2"/>
    <property type="match status" value="1"/>
</dbReference>
<dbReference type="InParanoid" id="G3HEI0"/>
<dbReference type="AlphaFoldDB" id="G3HEI0"/>
<protein>
    <submittedName>
        <fullName evidence="4">Coiled-coil domain-containing protein 33</fullName>
    </submittedName>
</protein>
<proteinExistence type="predicted"/>
<dbReference type="Gene3D" id="2.60.40.150">
    <property type="entry name" value="C2 domain"/>
    <property type="match status" value="1"/>
</dbReference>
<evidence type="ECO:0000313" key="5">
    <source>
        <dbReference type="Proteomes" id="UP000001075"/>
    </source>
</evidence>
<feature type="domain" description="C2" evidence="3">
    <location>
        <begin position="186"/>
        <end position="309"/>
    </location>
</feature>
<dbReference type="InterPro" id="IPR000008">
    <property type="entry name" value="C2_dom"/>
</dbReference>
<evidence type="ECO:0000259" key="3">
    <source>
        <dbReference type="PROSITE" id="PS50004"/>
    </source>
</evidence>